<gene>
    <name evidence="3" type="ORF">ISS97_13595</name>
</gene>
<organism evidence="3 4">
    <name type="scientific">Dyella koreensis</name>
    <dbReference type="NCBI Taxonomy" id="311235"/>
    <lineage>
        <taxon>Bacteria</taxon>
        <taxon>Pseudomonadati</taxon>
        <taxon>Pseudomonadota</taxon>
        <taxon>Gammaproteobacteria</taxon>
        <taxon>Lysobacterales</taxon>
        <taxon>Rhodanobacteraceae</taxon>
        <taxon>Dyella</taxon>
    </lineage>
</organism>
<evidence type="ECO:0000256" key="1">
    <source>
        <dbReference type="SAM" id="MobiDB-lite"/>
    </source>
</evidence>
<dbReference type="EMBL" id="JADIKD010000011">
    <property type="protein sequence ID" value="MFK2918301.1"/>
    <property type="molecule type" value="Genomic_DNA"/>
</dbReference>
<keyword evidence="4" id="KW-1185">Reference proteome</keyword>
<comment type="caution">
    <text evidence="3">The sequence shown here is derived from an EMBL/GenBank/DDBJ whole genome shotgun (WGS) entry which is preliminary data.</text>
</comment>
<reference evidence="3 4" key="1">
    <citation type="submission" date="2020-10" db="EMBL/GenBank/DDBJ databases">
        <title>Phylogeny of dyella-like bacteria.</title>
        <authorList>
            <person name="Fu J."/>
        </authorList>
    </citation>
    <scope>NUCLEOTIDE SEQUENCE [LARGE SCALE GENOMIC DNA]</scope>
    <source>
        <strain evidence="3 4">BB4</strain>
    </source>
</reference>
<sequence length="183" mass="19009">MPIRLFLALLAFPIMLSAAPIDPPQVTLQGTIHTGQGDRPAQLKLICTQGNGGALTLQLWLPGERLADFDLDAYEGPGAPAAQRASAHLRMGDRQLPVAKVGGWYTSEVADAPLSFVFGLSSLAARTGTAASAAQALGKNGATLQWTQDNPKSGGQPLSASFSPSAAESAQIARITAPCLPHR</sequence>
<keyword evidence="2" id="KW-0732">Signal</keyword>
<dbReference type="RefSeq" id="WP_379984045.1">
    <property type="nucleotide sequence ID" value="NZ_JADIKD010000011.1"/>
</dbReference>
<feature type="region of interest" description="Disordered" evidence="1">
    <location>
        <begin position="148"/>
        <end position="169"/>
    </location>
</feature>
<protein>
    <submittedName>
        <fullName evidence="3">Uncharacterized protein</fullName>
    </submittedName>
</protein>
<feature type="chain" id="PRO_5045892001" evidence="2">
    <location>
        <begin position="19"/>
        <end position="183"/>
    </location>
</feature>
<accession>A0ABW8K5Z2</accession>
<proteinExistence type="predicted"/>
<name>A0ABW8K5Z2_9GAMM</name>
<feature type="signal peptide" evidence="2">
    <location>
        <begin position="1"/>
        <end position="18"/>
    </location>
</feature>
<dbReference type="Proteomes" id="UP001620408">
    <property type="component" value="Unassembled WGS sequence"/>
</dbReference>
<evidence type="ECO:0000313" key="4">
    <source>
        <dbReference type="Proteomes" id="UP001620408"/>
    </source>
</evidence>
<feature type="compositionally biased region" description="Polar residues" evidence="1">
    <location>
        <begin position="148"/>
        <end position="158"/>
    </location>
</feature>
<feature type="compositionally biased region" description="Low complexity" evidence="1">
    <location>
        <begin position="159"/>
        <end position="169"/>
    </location>
</feature>
<evidence type="ECO:0000256" key="2">
    <source>
        <dbReference type="SAM" id="SignalP"/>
    </source>
</evidence>
<evidence type="ECO:0000313" key="3">
    <source>
        <dbReference type="EMBL" id="MFK2918301.1"/>
    </source>
</evidence>